<feature type="domain" description="C2H2-type" evidence="10">
    <location>
        <begin position="459"/>
        <end position="481"/>
    </location>
</feature>
<proteinExistence type="inferred from homology"/>
<dbReference type="VEuPathDB" id="VectorBase:AMIN005964"/>
<feature type="region of interest" description="Disordered" evidence="9">
    <location>
        <begin position="1"/>
        <end position="23"/>
    </location>
</feature>
<feature type="domain" description="C2H2-type" evidence="10">
    <location>
        <begin position="516"/>
        <end position="544"/>
    </location>
</feature>
<feature type="domain" description="C2H2-type" evidence="10">
    <location>
        <begin position="662"/>
        <end position="684"/>
    </location>
</feature>
<comment type="similarity">
    <text evidence="2">Belongs to the krueppel C2H2-type zinc-finger protein family.</text>
</comment>
<accession>A0A182W6J8</accession>
<dbReference type="SUPFAM" id="SSF57667">
    <property type="entry name" value="beta-beta-alpha zinc fingers"/>
    <property type="match status" value="5"/>
</dbReference>
<dbReference type="EnsemblMetazoa" id="AMIN005964-RA">
    <property type="protein sequence ID" value="AMIN005964-PA"/>
    <property type="gene ID" value="AMIN005964"/>
</dbReference>
<sequence>MSTRKESTESQNQNSLPCPDCNGQLVLQKDPNDNDEKEKDHTFFTCNSCGMRLEIHVEDDLPKNGTEKRFQCDICHRFYATPVTLKVHRLLHTTGKTELCDFCGASFQTRGQLKIHKRVHTGEKPYKCNECDKSFPYRESLITHSTVHTRIKPYLCVVCNARFSCIGNLLKHRRLRPTKCGLNSIPTRYIGPRPNKKTMPSLTDRRDNEAKPKKRLKISDPSETTDPINVLESNETKKAVPNEVNAISKHDIANADISAVLNAEKILIEDEQCFPEDDEAIDYDHLFVDEQEQNQSENGIKNIENTNGEASTTPNPNKHRNSTTPERENSADTFSEYDEKESWEYVNVEPDQSSDTSAPAKTRPRSNRSRKKTKSLDSLATLLDKPDEESIQQEHEQLKLLHDLSEPVDEYHRCKLCPQQYTTLYLMARHLERLHSVKLDLARNKLQYIKNTTKHESRYRCKYCDQTYVNPTCLQKHLLKHGPHGCLRCKCSCCDKYFMTQDETYLHELDQHRDRLECKVCQKLFKKPDQLLRHTRYEHSSNGKDRTKYICTQCSKNFPSKIALSDHERAICGKSPIYPCGKCDKRYSSFSSLKMHQTVHENKLPFVCSFCGKRFRTKGQQKVHERCHTGEKPFRCDKCTCAFSYRESLMTHLSTHTGVMRYGCTDCDRRFSCITNLQAHRRVHHKAIATDTTLPNPDNISGHISGSGD</sequence>
<feature type="region of interest" description="Disordered" evidence="9">
    <location>
        <begin position="293"/>
        <end position="378"/>
    </location>
</feature>
<dbReference type="InterPro" id="IPR013087">
    <property type="entry name" value="Znf_C2H2_type"/>
</dbReference>
<dbReference type="Pfam" id="PF00096">
    <property type="entry name" value="zf-C2H2"/>
    <property type="match status" value="7"/>
</dbReference>
<evidence type="ECO:0000256" key="4">
    <source>
        <dbReference type="ARBA" id="ARBA00022737"/>
    </source>
</evidence>
<evidence type="ECO:0000313" key="12">
    <source>
        <dbReference type="Proteomes" id="UP000075920"/>
    </source>
</evidence>
<dbReference type="InterPro" id="IPR036236">
    <property type="entry name" value="Znf_C2H2_sf"/>
</dbReference>
<dbReference type="Pfam" id="PF13912">
    <property type="entry name" value="zf-C2H2_6"/>
    <property type="match status" value="1"/>
</dbReference>
<dbReference type="GO" id="GO:0005634">
    <property type="term" value="C:nucleus"/>
    <property type="evidence" value="ECO:0007669"/>
    <property type="project" value="UniProtKB-SubCell"/>
</dbReference>
<evidence type="ECO:0000256" key="3">
    <source>
        <dbReference type="ARBA" id="ARBA00022723"/>
    </source>
</evidence>
<dbReference type="STRING" id="112268.A0A182W6J8"/>
<feature type="domain" description="C2H2-type" evidence="10">
    <location>
        <begin position="126"/>
        <end position="153"/>
    </location>
</feature>
<dbReference type="FunFam" id="3.30.160.60:FF:000100">
    <property type="entry name" value="Zinc finger 45-like"/>
    <property type="match status" value="2"/>
</dbReference>
<dbReference type="PROSITE" id="PS00028">
    <property type="entry name" value="ZINC_FINGER_C2H2_1"/>
    <property type="match status" value="9"/>
</dbReference>
<dbReference type="InterPro" id="IPR050826">
    <property type="entry name" value="Krueppel_C2H2_ZnFinger"/>
</dbReference>
<keyword evidence="4" id="KW-0677">Repeat</keyword>
<keyword evidence="7" id="KW-0539">Nucleus</keyword>
<organism evidence="11 12">
    <name type="scientific">Anopheles minimus</name>
    <dbReference type="NCBI Taxonomy" id="112268"/>
    <lineage>
        <taxon>Eukaryota</taxon>
        <taxon>Metazoa</taxon>
        <taxon>Ecdysozoa</taxon>
        <taxon>Arthropoda</taxon>
        <taxon>Hexapoda</taxon>
        <taxon>Insecta</taxon>
        <taxon>Pterygota</taxon>
        <taxon>Neoptera</taxon>
        <taxon>Endopterygota</taxon>
        <taxon>Diptera</taxon>
        <taxon>Nematocera</taxon>
        <taxon>Culicoidea</taxon>
        <taxon>Culicidae</taxon>
        <taxon>Anophelinae</taxon>
        <taxon>Anopheles</taxon>
    </lineage>
</organism>
<evidence type="ECO:0000259" key="10">
    <source>
        <dbReference type="PROSITE" id="PS50157"/>
    </source>
</evidence>
<feature type="domain" description="C2H2-type" evidence="10">
    <location>
        <begin position="578"/>
        <end position="605"/>
    </location>
</feature>
<evidence type="ECO:0000256" key="5">
    <source>
        <dbReference type="ARBA" id="ARBA00022771"/>
    </source>
</evidence>
<feature type="domain" description="C2H2-type" evidence="10">
    <location>
        <begin position="70"/>
        <end position="97"/>
    </location>
</feature>
<dbReference type="FunFam" id="3.30.160.60:FF:000145">
    <property type="entry name" value="Zinc finger protein 574"/>
    <property type="match status" value="1"/>
</dbReference>
<dbReference type="FunFam" id="3.30.160.60:FF:001530">
    <property type="entry name" value="Zinc finger protein 268"/>
    <property type="match status" value="1"/>
</dbReference>
<evidence type="ECO:0000256" key="1">
    <source>
        <dbReference type="ARBA" id="ARBA00004123"/>
    </source>
</evidence>
<feature type="compositionally biased region" description="Basic residues" evidence="9">
    <location>
        <begin position="362"/>
        <end position="373"/>
    </location>
</feature>
<evidence type="ECO:0000256" key="2">
    <source>
        <dbReference type="ARBA" id="ARBA00006991"/>
    </source>
</evidence>
<keyword evidence="12" id="KW-1185">Reference proteome</keyword>
<evidence type="ECO:0000256" key="8">
    <source>
        <dbReference type="PROSITE-ProRule" id="PRU00042"/>
    </source>
</evidence>
<keyword evidence="6" id="KW-0862">Zinc</keyword>
<dbReference type="PROSITE" id="PS50157">
    <property type="entry name" value="ZINC_FINGER_C2H2_2"/>
    <property type="match status" value="10"/>
</dbReference>
<evidence type="ECO:0000313" key="11">
    <source>
        <dbReference type="EnsemblMetazoa" id="AMIN005964-PA"/>
    </source>
</evidence>
<keyword evidence="5 8" id="KW-0863">Zinc-finger</keyword>
<dbReference type="Proteomes" id="UP000075920">
    <property type="component" value="Unassembled WGS sequence"/>
</dbReference>
<comment type="subcellular location">
    <subcellularLocation>
        <location evidence="1">Nucleus</location>
    </subcellularLocation>
</comment>
<evidence type="ECO:0000256" key="9">
    <source>
        <dbReference type="SAM" id="MobiDB-lite"/>
    </source>
</evidence>
<evidence type="ECO:0000256" key="7">
    <source>
        <dbReference type="ARBA" id="ARBA00023242"/>
    </source>
</evidence>
<dbReference type="PANTHER" id="PTHR24377">
    <property type="entry name" value="IP01015P-RELATED"/>
    <property type="match status" value="1"/>
</dbReference>
<name>A0A182W6J8_9DIPT</name>
<protein>
    <recommendedName>
        <fullName evidence="10">C2H2-type domain-containing protein</fullName>
    </recommendedName>
</protein>
<feature type="domain" description="C2H2-type" evidence="10">
    <location>
        <begin position="549"/>
        <end position="576"/>
    </location>
</feature>
<reference evidence="12" key="1">
    <citation type="submission" date="2013-03" db="EMBL/GenBank/DDBJ databases">
        <title>The Genome Sequence of Anopheles minimus MINIMUS1.</title>
        <authorList>
            <consortium name="The Broad Institute Genomics Platform"/>
            <person name="Neafsey D.E."/>
            <person name="Walton C."/>
            <person name="Walker B."/>
            <person name="Young S.K."/>
            <person name="Zeng Q."/>
            <person name="Gargeya S."/>
            <person name="Fitzgerald M."/>
            <person name="Haas B."/>
            <person name="Abouelleil A."/>
            <person name="Allen A.W."/>
            <person name="Alvarado L."/>
            <person name="Arachchi H.M."/>
            <person name="Berlin A.M."/>
            <person name="Chapman S.B."/>
            <person name="Gainer-Dewar J."/>
            <person name="Goldberg J."/>
            <person name="Griggs A."/>
            <person name="Gujja S."/>
            <person name="Hansen M."/>
            <person name="Howarth C."/>
            <person name="Imamovic A."/>
            <person name="Ireland A."/>
            <person name="Larimer J."/>
            <person name="McCowan C."/>
            <person name="Murphy C."/>
            <person name="Pearson M."/>
            <person name="Poon T.W."/>
            <person name="Priest M."/>
            <person name="Roberts A."/>
            <person name="Saif S."/>
            <person name="Shea T."/>
            <person name="Sisk P."/>
            <person name="Sykes S."/>
            <person name="Wortman J."/>
            <person name="Nusbaum C."/>
            <person name="Birren B."/>
        </authorList>
    </citation>
    <scope>NUCLEOTIDE SEQUENCE [LARGE SCALE GENOMIC DNA]</scope>
    <source>
        <strain evidence="12">MINIMUS1</strain>
    </source>
</reference>
<reference evidence="11" key="2">
    <citation type="submission" date="2020-05" db="UniProtKB">
        <authorList>
            <consortium name="EnsemblMetazoa"/>
        </authorList>
    </citation>
    <scope>IDENTIFICATION</scope>
    <source>
        <strain evidence="11">MINIMUS1</strain>
    </source>
</reference>
<dbReference type="Gene3D" id="3.30.160.60">
    <property type="entry name" value="Classic Zinc Finger"/>
    <property type="match status" value="7"/>
</dbReference>
<feature type="domain" description="C2H2-type" evidence="10">
    <location>
        <begin position="98"/>
        <end position="125"/>
    </location>
</feature>
<dbReference type="GO" id="GO:0008270">
    <property type="term" value="F:zinc ion binding"/>
    <property type="evidence" value="ECO:0007669"/>
    <property type="project" value="UniProtKB-KW"/>
</dbReference>
<feature type="compositionally biased region" description="Polar residues" evidence="9">
    <location>
        <begin position="293"/>
        <end position="316"/>
    </location>
</feature>
<dbReference type="SMART" id="SM00355">
    <property type="entry name" value="ZnF_C2H2"/>
    <property type="match status" value="13"/>
</dbReference>
<feature type="region of interest" description="Disordered" evidence="9">
    <location>
        <begin position="191"/>
        <end position="228"/>
    </location>
</feature>
<feature type="domain" description="C2H2-type" evidence="10">
    <location>
        <begin position="634"/>
        <end position="661"/>
    </location>
</feature>
<feature type="compositionally biased region" description="Polar residues" evidence="9">
    <location>
        <begin position="350"/>
        <end position="359"/>
    </location>
</feature>
<feature type="domain" description="C2H2-type" evidence="10">
    <location>
        <begin position="606"/>
        <end position="633"/>
    </location>
</feature>
<keyword evidence="3" id="KW-0479">Metal-binding</keyword>
<dbReference type="AlphaFoldDB" id="A0A182W6J8"/>
<evidence type="ECO:0000256" key="6">
    <source>
        <dbReference type="ARBA" id="ARBA00022833"/>
    </source>
</evidence>